<evidence type="ECO:0000256" key="1">
    <source>
        <dbReference type="SAM" id="MobiDB-lite"/>
    </source>
</evidence>
<keyword evidence="3" id="KW-1185">Reference proteome</keyword>
<protein>
    <submittedName>
        <fullName evidence="2">Uncharacterized protein</fullName>
    </submittedName>
</protein>
<gene>
    <name evidence="2" type="ORF">NCGR_LOCUS20432</name>
</gene>
<feature type="region of interest" description="Disordered" evidence="1">
    <location>
        <begin position="1"/>
        <end position="27"/>
    </location>
</feature>
<proteinExistence type="predicted"/>
<sequence>MAEKMERGCVGAPRARDPPAPTLDPPSARIPLRPFLSYLGGCMVRDAGGQRLPTDCPTPTPAAAQLLCAV</sequence>
<evidence type="ECO:0000313" key="3">
    <source>
        <dbReference type="Proteomes" id="UP000604825"/>
    </source>
</evidence>
<evidence type="ECO:0000313" key="2">
    <source>
        <dbReference type="EMBL" id="CAD6230003.1"/>
    </source>
</evidence>
<accession>A0A811NRT9</accession>
<reference evidence="2" key="1">
    <citation type="submission" date="2020-10" db="EMBL/GenBank/DDBJ databases">
        <authorList>
            <person name="Han B."/>
            <person name="Lu T."/>
            <person name="Zhao Q."/>
            <person name="Huang X."/>
            <person name="Zhao Y."/>
        </authorList>
    </citation>
    <scope>NUCLEOTIDE SEQUENCE</scope>
</reference>
<comment type="caution">
    <text evidence="2">The sequence shown here is derived from an EMBL/GenBank/DDBJ whole genome shotgun (WGS) entry which is preliminary data.</text>
</comment>
<dbReference type="EMBL" id="CAJGYO010000005">
    <property type="protein sequence ID" value="CAD6230003.1"/>
    <property type="molecule type" value="Genomic_DNA"/>
</dbReference>
<dbReference type="AlphaFoldDB" id="A0A811NRT9"/>
<name>A0A811NRT9_9POAL</name>
<dbReference type="Proteomes" id="UP000604825">
    <property type="component" value="Unassembled WGS sequence"/>
</dbReference>
<organism evidence="2 3">
    <name type="scientific">Miscanthus lutarioriparius</name>
    <dbReference type="NCBI Taxonomy" id="422564"/>
    <lineage>
        <taxon>Eukaryota</taxon>
        <taxon>Viridiplantae</taxon>
        <taxon>Streptophyta</taxon>
        <taxon>Embryophyta</taxon>
        <taxon>Tracheophyta</taxon>
        <taxon>Spermatophyta</taxon>
        <taxon>Magnoliopsida</taxon>
        <taxon>Liliopsida</taxon>
        <taxon>Poales</taxon>
        <taxon>Poaceae</taxon>
        <taxon>PACMAD clade</taxon>
        <taxon>Panicoideae</taxon>
        <taxon>Andropogonodae</taxon>
        <taxon>Andropogoneae</taxon>
        <taxon>Saccharinae</taxon>
        <taxon>Miscanthus</taxon>
    </lineage>
</organism>